<dbReference type="RefSeq" id="WP_121152762.1">
    <property type="nucleotide sequence ID" value="NZ_CP032829.1"/>
</dbReference>
<dbReference type="Proteomes" id="UP000276254">
    <property type="component" value="Chromosome"/>
</dbReference>
<dbReference type="Pfam" id="PF18557">
    <property type="entry name" value="NepR"/>
    <property type="match status" value="1"/>
</dbReference>
<evidence type="ECO:0000313" key="4">
    <source>
        <dbReference type="Proteomes" id="UP000276254"/>
    </source>
</evidence>
<evidence type="ECO:0000313" key="3">
    <source>
        <dbReference type="EMBL" id="AYJ86137.1"/>
    </source>
</evidence>
<name>A0A494T9T3_SPHPE</name>
<keyword evidence="4" id="KW-1185">Reference proteome</keyword>
<feature type="region of interest" description="Disordered" evidence="1">
    <location>
        <begin position="1"/>
        <end position="36"/>
    </location>
</feature>
<evidence type="ECO:0000256" key="1">
    <source>
        <dbReference type="SAM" id="MobiDB-lite"/>
    </source>
</evidence>
<feature type="domain" description="Anti-sigma factor NepR" evidence="2">
    <location>
        <begin position="31"/>
        <end position="58"/>
    </location>
</feature>
<organism evidence="3 4">
    <name type="scientific">Sphingomonas paeninsulae</name>
    <dbReference type="NCBI Taxonomy" id="2319844"/>
    <lineage>
        <taxon>Bacteria</taxon>
        <taxon>Pseudomonadati</taxon>
        <taxon>Pseudomonadota</taxon>
        <taxon>Alphaproteobacteria</taxon>
        <taxon>Sphingomonadales</taxon>
        <taxon>Sphingomonadaceae</taxon>
        <taxon>Sphingomonas</taxon>
    </lineage>
</organism>
<dbReference type="OrthoDB" id="7580506at2"/>
<dbReference type="InterPro" id="IPR041649">
    <property type="entry name" value="NepR"/>
</dbReference>
<gene>
    <name evidence="3" type="ORF">D3Y57_09355</name>
</gene>
<dbReference type="KEGG" id="spha:D3Y57_09355"/>
<dbReference type="AlphaFoldDB" id="A0A494T9T3"/>
<sequence>MVSTDKKAGAKKAKPAGSSHQHHRSPDEGDVGTALRAAYQQAVDEKIPSDLLDLLGKLS</sequence>
<dbReference type="EMBL" id="CP032829">
    <property type="protein sequence ID" value="AYJ86137.1"/>
    <property type="molecule type" value="Genomic_DNA"/>
</dbReference>
<reference evidence="3 4" key="1">
    <citation type="submission" date="2018-09" db="EMBL/GenBank/DDBJ databases">
        <title>Sphingomonas peninsula sp. nov., isolated from fildes peninsula, Antarctic soil.</title>
        <authorList>
            <person name="Yingchao G."/>
        </authorList>
    </citation>
    <scope>NUCLEOTIDE SEQUENCE [LARGE SCALE GENOMIC DNA]</scope>
    <source>
        <strain evidence="3 4">YZ-8</strain>
    </source>
</reference>
<protein>
    <recommendedName>
        <fullName evidence="2">Anti-sigma factor NepR domain-containing protein</fullName>
    </recommendedName>
</protein>
<evidence type="ECO:0000259" key="2">
    <source>
        <dbReference type="Pfam" id="PF18557"/>
    </source>
</evidence>
<accession>A0A494T9T3</accession>
<proteinExistence type="predicted"/>